<name>A0A1A9ZWU3_GLOPL</name>
<reference evidence="2" key="1">
    <citation type="submission" date="2014-03" db="EMBL/GenBank/DDBJ databases">
        <authorList>
            <person name="Aksoy S."/>
            <person name="Warren W."/>
            <person name="Wilson R.K."/>
        </authorList>
    </citation>
    <scope>NUCLEOTIDE SEQUENCE [LARGE SCALE GENOMIC DNA]</scope>
    <source>
        <strain evidence="2">IAEA</strain>
    </source>
</reference>
<evidence type="ECO:0000313" key="2">
    <source>
        <dbReference type="Proteomes" id="UP000092445"/>
    </source>
</evidence>
<reference evidence="1" key="2">
    <citation type="submission" date="2020-05" db="UniProtKB">
        <authorList>
            <consortium name="EnsemblMetazoa"/>
        </authorList>
    </citation>
    <scope>IDENTIFICATION</scope>
    <source>
        <strain evidence="1">IAEA</strain>
    </source>
</reference>
<accession>A0A1A9ZWU3</accession>
<protein>
    <submittedName>
        <fullName evidence="1">Uncharacterized protein</fullName>
    </submittedName>
</protein>
<evidence type="ECO:0000313" key="1">
    <source>
        <dbReference type="EnsemblMetazoa" id="GPAI027552-PA"/>
    </source>
</evidence>
<sequence length="130" mass="15389">MREKLQKNNRLESFINNDFQKTFQSAYHQQQFAALRCQHLPVMPPPLSHHTTDAIVIHQKPISLPFKCAQVYKHNNSAPFSRSRSTALLTPWHFLIDNMPLRAPLKWTERYEAEKSNLQYDTKYAKFVEF</sequence>
<dbReference type="VEuPathDB" id="VectorBase:GPAI027552"/>
<dbReference type="EnsemblMetazoa" id="GPAI027552-RA">
    <property type="protein sequence ID" value="GPAI027552-PA"/>
    <property type="gene ID" value="GPAI027552"/>
</dbReference>
<organism evidence="1 2">
    <name type="scientific">Glossina pallidipes</name>
    <name type="common">Tsetse fly</name>
    <dbReference type="NCBI Taxonomy" id="7398"/>
    <lineage>
        <taxon>Eukaryota</taxon>
        <taxon>Metazoa</taxon>
        <taxon>Ecdysozoa</taxon>
        <taxon>Arthropoda</taxon>
        <taxon>Hexapoda</taxon>
        <taxon>Insecta</taxon>
        <taxon>Pterygota</taxon>
        <taxon>Neoptera</taxon>
        <taxon>Endopterygota</taxon>
        <taxon>Diptera</taxon>
        <taxon>Brachycera</taxon>
        <taxon>Muscomorpha</taxon>
        <taxon>Hippoboscoidea</taxon>
        <taxon>Glossinidae</taxon>
        <taxon>Glossina</taxon>
    </lineage>
</organism>
<proteinExistence type="predicted"/>
<dbReference type="Proteomes" id="UP000092445">
    <property type="component" value="Unassembled WGS sequence"/>
</dbReference>
<keyword evidence="2" id="KW-1185">Reference proteome</keyword>
<dbReference type="AlphaFoldDB" id="A0A1A9ZWU3"/>